<reference evidence="2" key="1">
    <citation type="submission" date="2020-06" db="EMBL/GenBank/DDBJ databases">
        <authorList>
            <consortium name="Plant Systems Biology data submission"/>
        </authorList>
    </citation>
    <scope>NUCLEOTIDE SEQUENCE</scope>
    <source>
        <strain evidence="2">D6</strain>
    </source>
</reference>
<gene>
    <name evidence="2" type="ORF">SEMRO_935_G221930.1</name>
</gene>
<feature type="non-terminal residue" evidence="2">
    <location>
        <position position="1"/>
    </location>
</feature>
<feature type="compositionally biased region" description="Polar residues" evidence="1">
    <location>
        <begin position="478"/>
        <end position="488"/>
    </location>
</feature>
<keyword evidence="3" id="KW-1185">Reference proteome</keyword>
<accession>A0A9N8HMW1</accession>
<organism evidence="2 3">
    <name type="scientific">Seminavis robusta</name>
    <dbReference type="NCBI Taxonomy" id="568900"/>
    <lineage>
        <taxon>Eukaryota</taxon>
        <taxon>Sar</taxon>
        <taxon>Stramenopiles</taxon>
        <taxon>Ochrophyta</taxon>
        <taxon>Bacillariophyta</taxon>
        <taxon>Bacillariophyceae</taxon>
        <taxon>Bacillariophycidae</taxon>
        <taxon>Naviculales</taxon>
        <taxon>Naviculaceae</taxon>
        <taxon>Seminavis</taxon>
    </lineage>
</organism>
<feature type="region of interest" description="Disordered" evidence="1">
    <location>
        <begin position="1"/>
        <end position="45"/>
    </location>
</feature>
<dbReference type="EMBL" id="CAICTM010000933">
    <property type="protein sequence ID" value="CAB9518440.1"/>
    <property type="molecule type" value="Genomic_DNA"/>
</dbReference>
<proteinExistence type="predicted"/>
<feature type="compositionally biased region" description="Acidic residues" evidence="1">
    <location>
        <begin position="1"/>
        <end position="11"/>
    </location>
</feature>
<comment type="caution">
    <text evidence="2">The sequence shown here is derived from an EMBL/GenBank/DDBJ whole genome shotgun (WGS) entry which is preliminary data.</text>
</comment>
<sequence>HVEDDALDEAPEMMCRPTEQPNPASDEPPPTRAKSGKKKKREKWCSMPNCGKQKAGKLKDDTVLCSEHYLQHRAQQPQSWTTPPPRTCRHTECNFPAEPHQDRQLLCELHRFDYTVDKAKKEQARTEMEANAFVIRVRKKMEKPEEREAQCERLRSMKALQDGSYIPTNLPAKLRKLPNHRFSNIQFHNEQVLQLMMKGNDAQLDENFKTDKSQIDVLGNEEMGLLVDQSIPYDKDSFVANIAEDSRKRYLEHRDPKLREELLEIALAAHINLSVPGDDDKAPALFNAAEYHRGNSSAKIQYFPHHKDKNCFTMVSIYVVEGESFNFVIVPGGPDEGPDFDTEHGDYGEYDDWKGTLGVEDLKNVELYENALKDKRNQFYTKGHHSIVVYKLTPGQRLIFKAQWLTHGVIVPGNQQRSVIIFHDLLPKWSTFRAVKKLKSSRAAKKGRDEPTKGTASTSRASARARSKRGAAKKKEAMTTSSATSSGNKAKRSRKRKY</sequence>
<feature type="compositionally biased region" description="Basic residues" evidence="1">
    <location>
        <begin position="463"/>
        <end position="472"/>
    </location>
</feature>
<protein>
    <submittedName>
        <fullName evidence="2">Uncharacterized protein</fullName>
    </submittedName>
</protein>
<feature type="compositionally biased region" description="Basic residues" evidence="1">
    <location>
        <begin position="489"/>
        <end position="498"/>
    </location>
</feature>
<dbReference type="Proteomes" id="UP001153069">
    <property type="component" value="Unassembled WGS sequence"/>
</dbReference>
<feature type="region of interest" description="Disordered" evidence="1">
    <location>
        <begin position="440"/>
        <end position="498"/>
    </location>
</feature>
<evidence type="ECO:0000256" key="1">
    <source>
        <dbReference type="SAM" id="MobiDB-lite"/>
    </source>
</evidence>
<feature type="compositionally biased region" description="Low complexity" evidence="1">
    <location>
        <begin position="453"/>
        <end position="462"/>
    </location>
</feature>
<name>A0A9N8HMW1_9STRA</name>
<evidence type="ECO:0000313" key="2">
    <source>
        <dbReference type="EMBL" id="CAB9518440.1"/>
    </source>
</evidence>
<evidence type="ECO:0000313" key="3">
    <source>
        <dbReference type="Proteomes" id="UP001153069"/>
    </source>
</evidence>
<dbReference type="AlphaFoldDB" id="A0A9N8HMW1"/>